<dbReference type="EMBL" id="JAECSB010000057">
    <property type="protein sequence ID" value="MBH5144216.1"/>
    <property type="molecule type" value="Genomic_DNA"/>
</dbReference>
<name>A0A8I0ZRC4_RHOER</name>
<dbReference type="InterPro" id="IPR044925">
    <property type="entry name" value="His-Me_finger_sf"/>
</dbReference>
<dbReference type="RefSeq" id="WP_149357599.1">
    <property type="nucleotide sequence ID" value="NZ_JAECSB010000057.1"/>
</dbReference>
<proteinExistence type="predicted"/>
<evidence type="ECO:0000313" key="2">
    <source>
        <dbReference type="EMBL" id="MBH5144216.1"/>
    </source>
</evidence>
<protein>
    <recommendedName>
        <fullName evidence="4">HNH nuclease domain-containing protein</fullName>
    </recommendedName>
</protein>
<organism evidence="2 3">
    <name type="scientific">Rhodococcus erythropolis</name>
    <name type="common">Arthrobacter picolinophilus</name>
    <dbReference type="NCBI Taxonomy" id="1833"/>
    <lineage>
        <taxon>Bacteria</taxon>
        <taxon>Bacillati</taxon>
        <taxon>Actinomycetota</taxon>
        <taxon>Actinomycetes</taxon>
        <taxon>Mycobacteriales</taxon>
        <taxon>Nocardiaceae</taxon>
        <taxon>Rhodococcus</taxon>
        <taxon>Rhodococcus erythropolis group</taxon>
    </lineage>
</organism>
<feature type="region of interest" description="Disordered" evidence="1">
    <location>
        <begin position="1"/>
        <end position="30"/>
    </location>
</feature>
<evidence type="ECO:0000256" key="1">
    <source>
        <dbReference type="SAM" id="MobiDB-lite"/>
    </source>
</evidence>
<evidence type="ECO:0000313" key="3">
    <source>
        <dbReference type="Proteomes" id="UP000627573"/>
    </source>
</evidence>
<dbReference type="Proteomes" id="UP000627573">
    <property type="component" value="Unassembled WGS sequence"/>
</dbReference>
<keyword evidence="3" id="KW-1185">Reference proteome</keyword>
<sequence>MTDDSEPGLWPSEQSDGHTPVDEPTSNSARARRYVDASLPPSNKDIARFWSKVVKSPTCWYWTGAISAPDGYGRFNYQRKNRQRTVLAHRFSVELTHGLLDEGVVCEHKCNEPLCVRVGPKHLVESTYAENVRFAIAMGRLSGHTLLDGSGRARYDRSVAIREALRYGYDEKALFRAKTDPGPGQSTLF</sequence>
<comment type="caution">
    <text evidence="2">The sequence shown here is derived from an EMBL/GenBank/DDBJ whole genome shotgun (WGS) entry which is preliminary data.</text>
</comment>
<accession>A0A8I0ZRC4</accession>
<dbReference type="SUPFAM" id="SSF54060">
    <property type="entry name" value="His-Me finger endonucleases"/>
    <property type="match status" value="1"/>
</dbReference>
<gene>
    <name evidence="2" type="ORF">I3517_16490</name>
</gene>
<evidence type="ECO:0008006" key="4">
    <source>
        <dbReference type="Google" id="ProtNLM"/>
    </source>
</evidence>
<dbReference type="AlphaFoldDB" id="A0A8I0ZRC4"/>
<reference evidence="2 3" key="1">
    <citation type="submission" date="2020-12" db="EMBL/GenBank/DDBJ databases">
        <title>Draft genome sequence of furan degrading bacterial strain FUR100.</title>
        <authorList>
            <person name="Woiski C."/>
        </authorList>
    </citation>
    <scope>NUCLEOTIDE SEQUENCE [LARGE SCALE GENOMIC DNA]</scope>
    <source>
        <strain evidence="2 3">FUR100</strain>
    </source>
</reference>